<dbReference type="EMBL" id="VBSX01000013">
    <property type="protein sequence ID" value="TLQ19421.1"/>
    <property type="molecule type" value="Genomic_DNA"/>
</dbReference>
<comment type="caution">
    <text evidence="2">The sequence shown here is derived from an EMBL/GenBank/DDBJ whole genome shotgun (WGS) entry which is preliminary data.</text>
</comment>
<dbReference type="Pfam" id="PF04991">
    <property type="entry name" value="LicD"/>
    <property type="match status" value="1"/>
</dbReference>
<dbReference type="OrthoDB" id="9786100at2"/>
<dbReference type="GO" id="GO:0009100">
    <property type="term" value="P:glycoprotein metabolic process"/>
    <property type="evidence" value="ECO:0007669"/>
    <property type="project" value="UniProtKB-ARBA"/>
</dbReference>
<accession>A0A5R9CVE7</accession>
<reference evidence="2 3" key="1">
    <citation type="submission" date="2019-05" db="EMBL/GenBank/DDBJ databases">
        <title>The metagenome of a microbial culture collection derived from dairy environment covers the genomic content of the human microbiome.</title>
        <authorList>
            <person name="Roder T."/>
            <person name="Wuthrich D."/>
            <person name="Sattari Z."/>
            <person name="Von Ah U."/>
            <person name="Bar C."/>
            <person name="Ronchi F."/>
            <person name="Macpherson A.J."/>
            <person name="Ganal-Vonarburg S.C."/>
            <person name="Bruggmann R."/>
            <person name="Vergeres G."/>
        </authorList>
    </citation>
    <scope>NUCLEOTIDE SEQUENCE [LARGE SCALE GENOMIC DNA]</scope>
    <source>
        <strain evidence="2 3">FAM 1079</strain>
    </source>
</reference>
<proteinExistence type="predicted"/>
<evidence type="ECO:0000259" key="1">
    <source>
        <dbReference type="Pfam" id="PF04991"/>
    </source>
</evidence>
<evidence type="ECO:0000313" key="2">
    <source>
        <dbReference type="EMBL" id="TLQ19421.1"/>
    </source>
</evidence>
<dbReference type="PANTHER" id="PTHR43404:SF2">
    <property type="entry name" value="LIPOPOLYSACCHARIDE CHOLINEPHOSPHOTRANSFERASE LICD"/>
    <property type="match status" value="1"/>
</dbReference>
<evidence type="ECO:0000313" key="3">
    <source>
        <dbReference type="Proteomes" id="UP000305100"/>
    </source>
</evidence>
<feature type="domain" description="LicD/FKTN/FKRP nucleotidyltransferase" evidence="1">
    <location>
        <begin position="25"/>
        <end position="246"/>
    </location>
</feature>
<protein>
    <submittedName>
        <fullName evidence="2">LicD family protein</fullName>
    </submittedName>
</protein>
<sequence>MADNLTTIIHQVELNIFKKFALVAEKYHLHYMASGGTLLGAIRHQGFIPWDDDMDIAMPRADYEQFLKVAPAAFEHDHFFLQTPWSDINYALSYAKILDRNTFIEERNNVNDARKGVFLDVFPLDRIPESPSKQRRQLVDMRRLDSRIYLKLRYNIIDNPIRKFHNELTEEQQETALEFKQHRQAIMTAYNDNPDLKQVKNLASQYAYEKEIYTQDQLASMITVPFEDTSIRVPTDYNAILTQIYGDYMALPPDNQRSEKHIAKLFYNNQLFEI</sequence>
<gene>
    <name evidence="2" type="ORF">FEZ41_06760</name>
</gene>
<dbReference type="InterPro" id="IPR052942">
    <property type="entry name" value="LPS_cholinephosphotransferase"/>
</dbReference>
<dbReference type="PANTHER" id="PTHR43404">
    <property type="entry name" value="LIPOPOLYSACCHARIDE CHOLINEPHOSPHOTRANSFERASE LICD"/>
    <property type="match status" value="1"/>
</dbReference>
<dbReference type="InterPro" id="IPR007074">
    <property type="entry name" value="LicD/FKTN/FKRP_NTP_transf"/>
</dbReference>
<name>A0A5R9CVE7_9LACO</name>
<dbReference type="AlphaFoldDB" id="A0A5R9CVE7"/>
<dbReference type="RefSeq" id="WP_008212045.1">
    <property type="nucleotide sequence ID" value="NZ_CABMOW010000050.1"/>
</dbReference>
<dbReference type="Proteomes" id="UP000305100">
    <property type="component" value="Unassembled WGS sequence"/>
</dbReference>
<organism evidence="2 3">
    <name type="scientific">Lentilactobacillus parafarraginis</name>
    <dbReference type="NCBI Taxonomy" id="390842"/>
    <lineage>
        <taxon>Bacteria</taxon>
        <taxon>Bacillati</taxon>
        <taxon>Bacillota</taxon>
        <taxon>Bacilli</taxon>
        <taxon>Lactobacillales</taxon>
        <taxon>Lactobacillaceae</taxon>
        <taxon>Lentilactobacillus</taxon>
    </lineage>
</organism>